<dbReference type="RefSeq" id="WP_013368422.1">
    <property type="nucleotide sequence ID" value="NC_017386.1"/>
</dbReference>
<keyword evidence="4" id="KW-1185">Reference proteome</keyword>
<dbReference type="PANTHER" id="PTHR32182:SF23">
    <property type="entry name" value="ATP BINDING PROTEIN"/>
    <property type="match status" value="1"/>
</dbReference>
<evidence type="ECO:0000313" key="4">
    <source>
        <dbReference type="Proteomes" id="UP000000692"/>
    </source>
</evidence>
<keyword evidence="3" id="KW-0067">ATP-binding</keyword>
<dbReference type="OrthoDB" id="9789856at2"/>
<keyword evidence="3" id="KW-0547">Nucleotide-binding</keyword>
<dbReference type="InterPro" id="IPR027417">
    <property type="entry name" value="P-loop_NTPase"/>
</dbReference>
<dbReference type="GO" id="GO:0005524">
    <property type="term" value="F:ATP binding"/>
    <property type="evidence" value="ECO:0007669"/>
    <property type="project" value="UniProtKB-KW"/>
</dbReference>
<dbReference type="PATRIC" id="fig|759362.5.peg.2774"/>
<name>F9YAU4_KETVW</name>
<dbReference type="InterPro" id="IPR003959">
    <property type="entry name" value="ATPase_AAA_core"/>
</dbReference>
<evidence type="ECO:0000313" key="3">
    <source>
        <dbReference type="EMBL" id="AEM42496.1"/>
    </source>
</evidence>
<dbReference type="SMART" id="SM00382">
    <property type="entry name" value="AAA"/>
    <property type="match status" value="1"/>
</dbReference>
<dbReference type="PANTHER" id="PTHR32182">
    <property type="entry name" value="DNA REPLICATION AND REPAIR PROTEIN RECF"/>
    <property type="match status" value="1"/>
</dbReference>
<dbReference type="GO" id="GO:0006302">
    <property type="term" value="P:double-strand break repair"/>
    <property type="evidence" value="ECO:0007669"/>
    <property type="project" value="TreeGrafter"/>
</dbReference>
<proteinExistence type="predicted"/>
<keyword evidence="3" id="KW-0614">Plasmid</keyword>
<gene>
    <name evidence="3" type="ordered locus">KVU_PA0076</name>
</gene>
<dbReference type="Pfam" id="PF13304">
    <property type="entry name" value="AAA_21"/>
    <property type="match status" value="1"/>
</dbReference>
<reference evidence="3 4" key="1">
    <citation type="journal article" date="2011" name="J. Bacteriol.">
        <title>Complete genome sequence of the industrial strain Ketogulonicigenium vulgare WSH-001.</title>
        <authorList>
            <person name="Liu L."/>
            <person name="Li Y."/>
            <person name="Zhang J."/>
            <person name="Zhou Z."/>
            <person name="Liu J."/>
            <person name="Li X."/>
            <person name="Zhou J."/>
            <person name="Du G."/>
            <person name="Wang L."/>
            <person name="Chen J."/>
        </authorList>
    </citation>
    <scope>NUCLEOTIDE SEQUENCE [LARGE SCALE GENOMIC DNA]</scope>
    <source>
        <strain evidence="3 4">WSH-001</strain>
        <plasmid evidence="4">pKVU_100</plasmid>
    </source>
</reference>
<geneLocation type="plasmid" evidence="4">
    <name>pKVU_100</name>
</geneLocation>
<dbReference type="AlphaFoldDB" id="F9YAU4"/>
<feature type="region of interest" description="Disordered" evidence="1">
    <location>
        <begin position="103"/>
        <end position="133"/>
    </location>
</feature>
<sequence>MKIRRLSVAGLRGFDQATFEFDPHFTLLVGVNGVGKSSVLEALRVSLSRVLPKFTASRSTPLAFAADDIRQVSASLTVDLDLEFPEGQRNLLLHKPRERFVPDEEGSVRNATLDTPEREELSPPHWPKADPSGNQPIAIYFGTRRSHPTDEQIKIGRSRGGQAAAFADALSDVRPLHLRDMASWMVAQEALAEELPRARFHLEALKSAAARFLPTCKGLRATNGADKPRLLISKDGIELDVRYLSEGERGVLALALDLARRLSQANPALDDPIGDGVGVVLIDEIDMHMHPLWQRQIVSLLTETFCSCQFIATTHSPQVIGETQPSQVVLLKQSAGRVVPQRCGQAYGLDTSFVLEQIMGTPSRPTFVKAAIDEVENALEDADLDLAREKLAILRKLQHGDDPTTVGFEAEINNLEALADEED</sequence>
<dbReference type="SUPFAM" id="SSF52540">
    <property type="entry name" value="P-loop containing nucleoside triphosphate hydrolases"/>
    <property type="match status" value="1"/>
</dbReference>
<dbReference type="Gene3D" id="3.40.50.300">
    <property type="entry name" value="P-loop containing nucleotide triphosphate hydrolases"/>
    <property type="match status" value="2"/>
</dbReference>
<dbReference type="EMBL" id="CP002019">
    <property type="protein sequence ID" value="AEM42496.1"/>
    <property type="molecule type" value="Genomic_DNA"/>
</dbReference>
<evidence type="ECO:0000256" key="1">
    <source>
        <dbReference type="SAM" id="MobiDB-lite"/>
    </source>
</evidence>
<feature type="domain" description="AAA+ ATPase" evidence="2">
    <location>
        <begin position="22"/>
        <end position="335"/>
    </location>
</feature>
<organism evidence="3 4">
    <name type="scientific">Ketogulonicigenium vulgare (strain WSH-001)</name>
    <dbReference type="NCBI Taxonomy" id="759362"/>
    <lineage>
        <taxon>Bacteria</taxon>
        <taxon>Pseudomonadati</taxon>
        <taxon>Pseudomonadota</taxon>
        <taxon>Alphaproteobacteria</taxon>
        <taxon>Rhodobacterales</taxon>
        <taxon>Roseobacteraceae</taxon>
        <taxon>Ketogulonicigenium</taxon>
    </lineage>
</organism>
<dbReference type="HOGENOM" id="CLU_033429_1_1_5"/>
<accession>F9YAU4</accession>
<evidence type="ECO:0000259" key="2">
    <source>
        <dbReference type="SMART" id="SM00382"/>
    </source>
</evidence>
<dbReference type="GO" id="GO:0000731">
    <property type="term" value="P:DNA synthesis involved in DNA repair"/>
    <property type="evidence" value="ECO:0007669"/>
    <property type="project" value="TreeGrafter"/>
</dbReference>
<protein>
    <submittedName>
        <fullName evidence="3">ATP-binding protein</fullName>
    </submittedName>
</protein>
<dbReference type="InterPro" id="IPR003593">
    <property type="entry name" value="AAA+_ATPase"/>
</dbReference>
<dbReference type="GO" id="GO:0016887">
    <property type="term" value="F:ATP hydrolysis activity"/>
    <property type="evidence" value="ECO:0007669"/>
    <property type="project" value="InterPro"/>
</dbReference>
<dbReference type="Proteomes" id="UP000000692">
    <property type="component" value="Plasmid 1"/>
</dbReference>
<dbReference type="KEGG" id="kvl:KVU_PA0076"/>